<gene>
    <name evidence="3" type="ORF">K466DRAFT_343873</name>
</gene>
<feature type="compositionally biased region" description="Polar residues" evidence="1">
    <location>
        <begin position="41"/>
        <end position="60"/>
    </location>
</feature>
<evidence type="ECO:0000313" key="4">
    <source>
        <dbReference type="Proteomes" id="UP000308197"/>
    </source>
</evidence>
<reference evidence="3 4" key="1">
    <citation type="journal article" date="2019" name="Nat. Ecol. Evol.">
        <title>Megaphylogeny resolves global patterns of mushroom evolution.</title>
        <authorList>
            <person name="Varga T."/>
            <person name="Krizsan K."/>
            <person name="Foldi C."/>
            <person name="Dima B."/>
            <person name="Sanchez-Garcia M."/>
            <person name="Sanchez-Ramirez S."/>
            <person name="Szollosi G.J."/>
            <person name="Szarkandi J.G."/>
            <person name="Papp V."/>
            <person name="Albert L."/>
            <person name="Andreopoulos W."/>
            <person name="Angelini C."/>
            <person name="Antonin V."/>
            <person name="Barry K.W."/>
            <person name="Bougher N.L."/>
            <person name="Buchanan P."/>
            <person name="Buyck B."/>
            <person name="Bense V."/>
            <person name="Catcheside P."/>
            <person name="Chovatia M."/>
            <person name="Cooper J."/>
            <person name="Damon W."/>
            <person name="Desjardin D."/>
            <person name="Finy P."/>
            <person name="Geml J."/>
            <person name="Haridas S."/>
            <person name="Hughes K."/>
            <person name="Justo A."/>
            <person name="Karasinski D."/>
            <person name="Kautmanova I."/>
            <person name="Kiss B."/>
            <person name="Kocsube S."/>
            <person name="Kotiranta H."/>
            <person name="LaButti K.M."/>
            <person name="Lechner B.E."/>
            <person name="Liimatainen K."/>
            <person name="Lipzen A."/>
            <person name="Lukacs Z."/>
            <person name="Mihaltcheva S."/>
            <person name="Morgado L.N."/>
            <person name="Niskanen T."/>
            <person name="Noordeloos M.E."/>
            <person name="Ohm R.A."/>
            <person name="Ortiz-Santana B."/>
            <person name="Ovrebo C."/>
            <person name="Racz N."/>
            <person name="Riley R."/>
            <person name="Savchenko A."/>
            <person name="Shiryaev A."/>
            <person name="Soop K."/>
            <person name="Spirin V."/>
            <person name="Szebenyi C."/>
            <person name="Tomsovsky M."/>
            <person name="Tulloss R.E."/>
            <person name="Uehling J."/>
            <person name="Grigoriev I.V."/>
            <person name="Vagvolgyi C."/>
            <person name="Papp T."/>
            <person name="Martin F.M."/>
            <person name="Miettinen O."/>
            <person name="Hibbett D.S."/>
            <person name="Nagy L.G."/>
        </authorList>
    </citation>
    <scope>NUCLEOTIDE SEQUENCE [LARGE SCALE GENOMIC DNA]</scope>
    <source>
        <strain evidence="3 4">HHB13444</strain>
    </source>
</reference>
<organism evidence="3 4">
    <name type="scientific">Polyporus arcularius HHB13444</name>
    <dbReference type="NCBI Taxonomy" id="1314778"/>
    <lineage>
        <taxon>Eukaryota</taxon>
        <taxon>Fungi</taxon>
        <taxon>Dikarya</taxon>
        <taxon>Basidiomycota</taxon>
        <taxon>Agaricomycotina</taxon>
        <taxon>Agaricomycetes</taxon>
        <taxon>Polyporales</taxon>
        <taxon>Polyporaceae</taxon>
        <taxon>Polyporus</taxon>
    </lineage>
</organism>
<evidence type="ECO:0000256" key="2">
    <source>
        <dbReference type="SAM" id="SignalP"/>
    </source>
</evidence>
<name>A0A5C3NW62_9APHY</name>
<evidence type="ECO:0008006" key="5">
    <source>
        <dbReference type="Google" id="ProtNLM"/>
    </source>
</evidence>
<protein>
    <recommendedName>
        <fullName evidence="5">Secreted protein</fullName>
    </recommendedName>
</protein>
<sequence>MPTSWARTLRLLAWWAAMRRGWWPSFVMRVPEISDPRRRQMSLQSHSPMPTTPPCRSQEGSRCRLQQAARRSGHCYRLKGQQFEENVNLKSSAMPSNASKVFSGPCWSSATCENAVRKRHTFENQGVLVPTRKQWCKFGGVMMHQRVQGKDCAGVVIPLPRYRQTVLRYLDCAICSLAILSLF</sequence>
<dbReference type="EMBL" id="ML211624">
    <property type="protein sequence ID" value="TFK81292.1"/>
    <property type="molecule type" value="Genomic_DNA"/>
</dbReference>
<dbReference type="AlphaFoldDB" id="A0A5C3NW62"/>
<feature type="region of interest" description="Disordered" evidence="1">
    <location>
        <begin position="38"/>
        <end position="60"/>
    </location>
</feature>
<accession>A0A5C3NW62</accession>
<evidence type="ECO:0000313" key="3">
    <source>
        <dbReference type="EMBL" id="TFK81292.1"/>
    </source>
</evidence>
<keyword evidence="2" id="KW-0732">Signal</keyword>
<dbReference type="Proteomes" id="UP000308197">
    <property type="component" value="Unassembled WGS sequence"/>
</dbReference>
<feature type="signal peptide" evidence="2">
    <location>
        <begin position="1"/>
        <end position="21"/>
    </location>
</feature>
<proteinExistence type="predicted"/>
<evidence type="ECO:0000256" key="1">
    <source>
        <dbReference type="SAM" id="MobiDB-lite"/>
    </source>
</evidence>
<dbReference type="InParanoid" id="A0A5C3NW62"/>
<feature type="chain" id="PRO_5023016648" description="Secreted protein" evidence="2">
    <location>
        <begin position="22"/>
        <end position="183"/>
    </location>
</feature>
<keyword evidence="4" id="KW-1185">Reference proteome</keyword>